<reference evidence="3" key="1">
    <citation type="journal article" date="2019" name="Curr. Biol.">
        <title>Genome Sequence of Striga asiatica Provides Insight into the Evolution of Plant Parasitism.</title>
        <authorList>
            <person name="Yoshida S."/>
            <person name="Kim S."/>
            <person name="Wafula E.K."/>
            <person name="Tanskanen J."/>
            <person name="Kim Y.M."/>
            <person name="Honaas L."/>
            <person name="Yang Z."/>
            <person name="Spallek T."/>
            <person name="Conn C.E."/>
            <person name="Ichihashi Y."/>
            <person name="Cheong K."/>
            <person name="Cui S."/>
            <person name="Der J.P."/>
            <person name="Gundlach H."/>
            <person name="Jiao Y."/>
            <person name="Hori C."/>
            <person name="Ishida J.K."/>
            <person name="Kasahara H."/>
            <person name="Kiba T."/>
            <person name="Kim M.S."/>
            <person name="Koo N."/>
            <person name="Laohavisit A."/>
            <person name="Lee Y.H."/>
            <person name="Lumba S."/>
            <person name="McCourt P."/>
            <person name="Mortimer J.C."/>
            <person name="Mutuku J.M."/>
            <person name="Nomura T."/>
            <person name="Sasaki-Sekimoto Y."/>
            <person name="Seto Y."/>
            <person name="Wang Y."/>
            <person name="Wakatake T."/>
            <person name="Sakakibara H."/>
            <person name="Demura T."/>
            <person name="Yamaguchi S."/>
            <person name="Yoneyama K."/>
            <person name="Manabe R.I."/>
            <person name="Nelson D.C."/>
            <person name="Schulman A.H."/>
            <person name="Timko M.P."/>
            <person name="dePamphilis C.W."/>
            <person name="Choi D."/>
            <person name="Shirasu K."/>
        </authorList>
    </citation>
    <scope>NUCLEOTIDE SEQUENCE [LARGE SCALE GENOMIC DNA]</scope>
    <source>
        <strain evidence="3">cv. UVA1</strain>
    </source>
</reference>
<proteinExistence type="predicted"/>
<evidence type="ECO:0000256" key="1">
    <source>
        <dbReference type="SAM" id="Phobius"/>
    </source>
</evidence>
<name>A0A5A7R6Y3_STRAF</name>
<sequence>MSRREPPRGHRPAIDTSVSRACGVAHWKSRETQMVIMVGPLGVVALPLVGVLVAAEGFRFFVGCGATKLFAEEPDGSGLGGGWPFSSRQRADERKLRERLDGHLVASLSLGLKEKCYGVMGKEKEIEGLLYSLAAVPNRVMDIYDCFVGFMVGLGSPLTLISSTPSSGSAADTIIGQS</sequence>
<keyword evidence="1" id="KW-0472">Membrane</keyword>
<dbReference type="EMBL" id="BKCP01010403">
    <property type="protein sequence ID" value="GER52457.1"/>
    <property type="molecule type" value="Genomic_DNA"/>
</dbReference>
<comment type="caution">
    <text evidence="2">The sequence shown here is derived from an EMBL/GenBank/DDBJ whole genome shotgun (WGS) entry which is preliminary data.</text>
</comment>
<gene>
    <name evidence="2" type="ORF">STAS_29915</name>
</gene>
<accession>A0A5A7R6Y3</accession>
<organism evidence="2 3">
    <name type="scientific">Striga asiatica</name>
    <name type="common">Asiatic witchweed</name>
    <name type="synonym">Buchnera asiatica</name>
    <dbReference type="NCBI Taxonomy" id="4170"/>
    <lineage>
        <taxon>Eukaryota</taxon>
        <taxon>Viridiplantae</taxon>
        <taxon>Streptophyta</taxon>
        <taxon>Embryophyta</taxon>
        <taxon>Tracheophyta</taxon>
        <taxon>Spermatophyta</taxon>
        <taxon>Magnoliopsida</taxon>
        <taxon>eudicotyledons</taxon>
        <taxon>Gunneridae</taxon>
        <taxon>Pentapetalae</taxon>
        <taxon>asterids</taxon>
        <taxon>lamiids</taxon>
        <taxon>Lamiales</taxon>
        <taxon>Orobanchaceae</taxon>
        <taxon>Buchnereae</taxon>
        <taxon>Striga</taxon>
    </lineage>
</organism>
<protein>
    <submittedName>
        <fullName evidence="2">Myb domain protein 110</fullName>
    </submittedName>
</protein>
<evidence type="ECO:0000313" key="2">
    <source>
        <dbReference type="EMBL" id="GER52457.1"/>
    </source>
</evidence>
<keyword evidence="1" id="KW-1133">Transmembrane helix</keyword>
<feature type="transmembrane region" description="Helical" evidence="1">
    <location>
        <begin position="35"/>
        <end position="55"/>
    </location>
</feature>
<dbReference type="Proteomes" id="UP000325081">
    <property type="component" value="Unassembled WGS sequence"/>
</dbReference>
<keyword evidence="1" id="KW-0812">Transmembrane</keyword>
<keyword evidence="3" id="KW-1185">Reference proteome</keyword>
<evidence type="ECO:0000313" key="3">
    <source>
        <dbReference type="Proteomes" id="UP000325081"/>
    </source>
</evidence>
<dbReference type="AlphaFoldDB" id="A0A5A7R6Y3"/>